<feature type="transmembrane region" description="Helical" evidence="6">
    <location>
        <begin position="273"/>
        <end position="296"/>
    </location>
</feature>
<keyword evidence="2" id="KW-1003">Cell membrane</keyword>
<evidence type="ECO:0000259" key="7">
    <source>
        <dbReference type="Pfam" id="PF00482"/>
    </source>
</evidence>
<keyword evidence="5 6" id="KW-0472">Membrane</keyword>
<evidence type="ECO:0000313" key="9">
    <source>
        <dbReference type="Proteomes" id="UP001596337"/>
    </source>
</evidence>
<comment type="caution">
    <text evidence="8">The sequence shown here is derived from an EMBL/GenBank/DDBJ whole genome shotgun (WGS) entry which is preliminary data.</text>
</comment>
<dbReference type="EMBL" id="JBHSXX010000001">
    <property type="protein sequence ID" value="MFC6867006.1"/>
    <property type="molecule type" value="Genomic_DNA"/>
</dbReference>
<dbReference type="PANTHER" id="PTHR35007">
    <property type="entry name" value="INTEGRAL MEMBRANE PROTEIN-RELATED"/>
    <property type="match status" value="1"/>
</dbReference>
<dbReference type="Pfam" id="PF00482">
    <property type="entry name" value="T2SSF"/>
    <property type="match status" value="1"/>
</dbReference>
<dbReference type="RefSeq" id="WP_345401324.1">
    <property type="nucleotide sequence ID" value="NZ_BAABLA010000105.1"/>
</dbReference>
<accession>A0ABW2BVJ5</accession>
<dbReference type="InterPro" id="IPR018076">
    <property type="entry name" value="T2SS_GspF_dom"/>
</dbReference>
<dbReference type="Proteomes" id="UP001596337">
    <property type="component" value="Unassembled WGS sequence"/>
</dbReference>
<evidence type="ECO:0000313" key="8">
    <source>
        <dbReference type="EMBL" id="MFC6867006.1"/>
    </source>
</evidence>
<organism evidence="8 9">
    <name type="scientific">Haloechinothrix salitolerans</name>
    <dbReference type="NCBI Taxonomy" id="926830"/>
    <lineage>
        <taxon>Bacteria</taxon>
        <taxon>Bacillati</taxon>
        <taxon>Actinomycetota</taxon>
        <taxon>Actinomycetes</taxon>
        <taxon>Pseudonocardiales</taxon>
        <taxon>Pseudonocardiaceae</taxon>
        <taxon>Haloechinothrix</taxon>
    </lineage>
</organism>
<sequence>MITTAVVLGAGIGLGLWALLIWLLPPRPSLASALAAVRTAPQSRPTITTVDSGGPAARWGRPAVRPLRTLGLPTERQMRDLRIVGRSSDTLLAEKAVLAVVGLLLPGLSQAGLLAAGVVLPWQAPVVVGIACAIGGFFLPDLDVRQQAARKRATFRHALGAYLNLARVSLAGGVGVDGALNDAASLGQGWAFAHLRHALTTARLTRTTPWDTLRQLGAELDISELVELSSSMALAGTEGAKVRTSLAHKAAAMRTRELTAAEGEARAATERMALPVICLAAGFLVFIGYPAISIALTSL</sequence>
<keyword evidence="9" id="KW-1185">Reference proteome</keyword>
<evidence type="ECO:0000256" key="3">
    <source>
        <dbReference type="ARBA" id="ARBA00022692"/>
    </source>
</evidence>
<reference evidence="9" key="1">
    <citation type="journal article" date="2019" name="Int. J. Syst. Evol. Microbiol.">
        <title>The Global Catalogue of Microorganisms (GCM) 10K type strain sequencing project: providing services to taxonomists for standard genome sequencing and annotation.</title>
        <authorList>
            <consortium name="The Broad Institute Genomics Platform"/>
            <consortium name="The Broad Institute Genome Sequencing Center for Infectious Disease"/>
            <person name="Wu L."/>
            <person name="Ma J."/>
        </authorList>
    </citation>
    <scope>NUCLEOTIDE SEQUENCE [LARGE SCALE GENOMIC DNA]</scope>
    <source>
        <strain evidence="9">KCTC 32255</strain>
    </source>
</reference>
<evidence type="ECO:0000256" key="6">
    <source>
        <dbReference type="SAM" id="Phobius"/>
    </source>
</evidence>
<evidence type="ECO:0000256" key="4">
    <source>
        <dbReference type="ARBA" id="ARBA00022989"/>
    </source>
</evidence>
<gene>
    <name evidence="8" type="ORF">ACFQGD_07590</name>
</gene>
<feature type="transmembrane region" description="Helical" evidence="6">
    <location>
        <begin position="122"/>
        <end position="142"/>
    </location>
</feature>
<keyword evidence="3 6" id="KW-0812">Transmembrane</keyword>
<evidence type="ECO:0000256" key="1">
    <source>
        <dbReference type="ARBA" id="ARBA00004651"/>
    </source>
</evidence>
<feature type="transmembrane region" description="Helical" evidence="6">
    <location>
        <begin position="6"/>
        <end position="24"/>
    </location>
</feature>
<evidence type="ECO:0000256" key="2">
    <source>
        <dbReference type="ARBA" id="ARBA00022475"/>
    </source>
</evidence>
<name>A0ABW2BVJ5_9PSEU</name>
<dbReference type="PANTHER" id="PTHR35007:SF1">
    <property type="entry name" value="PILUS ASSEMBLY PROTEIN"/>
    <property type="match status" value="1"/>
</dbReference>
<keyword evidence="4 6" id="KW-1133">Transmembrane helix</keyword>
<proteinExistence type="predicted"/>
<feature type="domain" description="Type II secretion system protein GspF" evidence="7">
    <location>
        <begin position="167"/>
        <end position="290"/>
    </location>
</feature>
<evidence type="ECO:0000256" key="5">
    <source>
        <dbReference type="ARBA" id="ARBA00023136"/>
    </source>
</evidence>
<comment type="subcellular location">
    <subcellularLocation>
        <location evidence="1">Cell membrane</location>
        <topology evidence="1">Multi-pass membrane protein</topology>
    </subcellularLocation>
</comment>
<protein>
    <submittedName>
        <fullName evidence="8">Type II secretion system F family protein</fullName>
    </submittedName>
</protein>